<dbReference type="OrthoDB" id="8840061at2759"/>
<name>A0A6P6K1J3_CARAU</name>
<dbReference type="SMART" id="SM01025">
    <property type="entry name" value="BEN"/>
    <property type="match status" value="1"/>
</dbReference>
<proteinExistence type="predicted"/>
<dbReference type="Proteomes" id="UP000515129">
    <property type="component" value="Chromosome 3"/>
</dbReference>
<dbReference type="PROSITE" id="PS51457">
    <property type="entry name" value="BEN"/>
    <property type="match status" value="1"/>
</dbReference>
<dbReference type="GeneID" id="113048422"/>
<evidence type="ECO:0000313" key="2">
    <source>
        <dbReference type="Proteomes" id="UP000515129"/>
    </source>
</evidence>
<sequence>MYALVKWCAGVDEGKFSIVHIKYIRNFDLESFVNGVITYEDEFAVEWGVGKRPKGGFPIYMATVQSVGDMNTLERKLDKRSKKDSEDNAIVGKIIRVAKRLWEDEDEDDPPTAMATVSGTKAAIHNQGAEILDSISLEEQAENSDNELSLVRQELLEIKKFIFTEIPQIKEMLNRSSMHLGSPGSLPSPSNPVQIEEIVPGSGVYVSRSVWRSACQASSGTSMARILLLGVFDIETLIKSNLRGGESKVSKGGDGEKRSALDEIKVKAIMDAVMSRHSVSTGQIGAALNGKMAELRLAMSRKNVH</sequence>
<organism evidence="2 3">
    <name type="scientific">Carassius auratus</name>
    <name type="common">Goldfish</name>
    <dbReference type="NCBI Taxonomy" id="7957"/>
    <lineage>
        <taxon>Eukaryota</taxon>
        <taxon>Metazoa</taxon>
        <taxon>Chordata</taxon>
        <taxon>Craniata</taxon>
        <taxon>Vertebrata</taxon>
        <taxon>Euteleostomi</taxon>
        <taxon>Actinopterygii</taxon>
        <taxon>Neopterygii</taxon>
        <taxon>Teleostei</taxon>
        <taxon>Ostariophysi</taxon>
        <taxon>Cypriniformes</taxon>
        <taxon>Cyprinidae</taxon>
        <taxon>Cyprininae</taxon>
        <taxon>Carassius</taxon>
    </lineage>
</organism>
<dbReference type="KEGG" id="caua:113048422"/>
<feature type="domain" description="BEN" evidence="1">
    <location>
        <begin position="201"/>
        <end position="299"/>
    </location>
</feature>
<accession>A0A6P6K1J3</accession>
<reference evidence="3" key="1">
    <citation type="submission" date="2025-08" db="UniProtKB">
        <authorList>
            <consortium name="RefSeq"/>
        </authorList>
    </citation>
    <scope>IDENTIFICATION</scope>
    <source>
        <strain evidence="3">Wakin</strain>
        <tissue evidence="3">Muscle</tissue>
    </source>
</reference>
<protein>
    <submittedName>
        <fullName evidence="3">Uncharacterized protein LOC113048422</fullName>
    </submittedName>
</protein>
<dbReference type="GO" id="GO:0003677">
    <property type="term" value="F:DNA binding"/>
    <property type="evidence" value="ECO:0007669"/>
    <property type="project" value="InterPro"/>
</dbReference>
<evidence type="ECO:0000313" key="3">
    <source>
        <dbReference type="RefSeq" id="XP_026066013.1"/>
    </source>
</evidence>
<dbReference type="InterPro" id="IPR018379">
    <property type="entry name" value="BEN_domain"/>
</dbReference>
<dbReference type="RefSeq" id="XP_026066013.1">
    <property type="nucleotide sequence ID" value="XM_026210228.1"/>
</dbReference>
<evidence type="ECO:0000259" key="1">
    <source>
        <dbReference type="PROSITE" id="PS51457"/>
    </source>
</evidence>
<dbReference type="Gene3D" id="1.10.10.2590">
    <property type="entry name" value="BEN domain"/>
    <property type="match status" value="1"/>
</dbReference>
<dbReference type="AlphaFoldDB" id="A0A6P6K1J3"/>
<keyword evidence="2" id="KW-1185">Reference proteome</keyword>
<gene>
    <name evidence="3" type="primary">LOC113048422</name>
</gene>